<evidence type="ECO:0000313" key="2">
    <source>
        <dbReference type="Proteomes" id="UP001469553"/>
    </source>
</evidence>
<organism evidence="1 2">
    <name type="scientific">Ameca splendens</name>
    <dbReference type="NCBI Taxonomy" id="208324"/>
    <lineage>
        <taxon>Eukaryota</taxon>
        <taxon>Metazoa</taxon>
        <taxon>Chordata</taxon>
        <taxon>Craniata</taxon>
        <taxon>Vertebrata</taxon>
        <taxon>Euteleostomi</taxon>
        <taxon>Actinopterygii</taxon>
        <taxon>Neopterygii</taxon>
        <taxon>Teleostei</taxon>
        <taxon>Neoteleostei</taxon>
        <taxon>Acanthomorphata</taxon>
        <taxon>Ovalentaria</taxon>
        <taxon>Atherinomorphae</taxon>
        <taxon>Cyprinodontiformes</taxon>
        <taxon>Goodeidae</taxon>
        <taxon>Ameca</taxon>
    </lineage>
</organism>
<gene>
    <name evidence="1" type="ORF">AMECASPLE_030319</name>
</gene>
<proteinExistence type="predicted"/>
<keyword evidence="2" id="KW-1185">Reference proteome</keyword>
<accession>A0ABV1A1F6</accession>
<comment type="caution">
    <text evidence="1">The sequence shown here is derived from an EMBL/GenBank/DDBJ whole genome shotgun (WGS) entry which is preliminary data.</text>
</comment>
<name>A0ABV1A1F6_9TELE</name>
<sequence>MFVQFSIVTNDPNFYLLQGSTLQFEDHIDWTKSTASLDLASTSQRFDLINQDQDDLLVQLDCGNFF</sequence>
<evidence type="ECO:0000313" key="1">
    <source>
        <dbReference type="EMBL" id="MEQ2312374.1"/>
    </source>
</evidence>
<dbReference type="Proteomes" id="UP001469553">
    <property type="component" value="Unassembled WGS sequence"/>
</dbReference>
<reference evidence="1 2" key="1">
    <citation type="submission" date="2021-06" db="EMBL/GenBank/DDBJ databases">
        <authorList>
            <person name="Palmer J.M."/>
        </authorList>
    </citation>
    <scope>NUCLEOTIDE SEQUENCE [LARGE SCALE GENOMIC DNA]</scope>
    <source>
        <strain evidence="1 2">AS_MEX2019</strain>
        <tissue evidence="1">Muscle</tissue>
    </source>
</reference>
<protein>
    <submittedName>
        <fullName evidence="1">Uncharacterized protein</fullName>
    </submittedName>
</protein>
<dbReference type="EMBL" id="JAHRIP010078831">
    <property type="protein sequence ID" value="MEQ2312374.1"/>
    <property type="molecule type" value="Genomic_DNA"/>
</dbReference>